<evidence type="ECO:0000313" key="1">
    <source>
        <dbReference type="EMBL" id="KAK6777488.1"/>
    </source>
</evidence>
<reference evidence="1 2" key="1">
    <citation type="submission" date="2024-02" db="EMBL/GenBank/DDBJ databases">
        <title>de novo genome assembly of Solanum bulbocastanum strain 11H21.</title>
        <authorList>
            <person name="Hosaka A.J."/>
        </authorList>
    </citation>
    <scope>NUCLEOTIDE SEQUENCE [LARGE SCALE GENOMIC DNA]</scope>
    <source>
        <tissue evidence="1">Young leaves</tissue>
    </source>
</reference>
<sequence length="22" mass="2542">MGERKVLKSAEIPRQPQLEFNA</sequence>
<name>A0AAN8T4H1_SOLBU</name>
<accession>A0AAN8T4H1</accession>
<protein>
    <submittedName>
        <fullName evidence="1">Uncharacterized protein</fullName>
    </submittedName>
</protein>
<dbReference type="EMBL" id="JBANQN010000010">
    <property type="protein sequence ID" value="KAK6777488.1"/>
    <property type="molecule type" value="Genomic_DNA"/>
</dbReference>
<dbReference type="AlphaFoldDB" id="A0AAN8T4H1"/>
<organism evidence="1 2">
    <name type="scientific">Solanum bulbocastanum</name>
    <name type="common">Wild potato</name>
    <dbReference type="NCBI Taxonomy" id="147425"/>
    <lineage>
        <taxon>Eukaryota</taxon>
        <taxon>Viridiplantae</taxon>
        <taxon>Streptophyta</taxon>
        <taxon>Embryophyta</taxon>
        <taxon>Tracheophyta</taxon>
        <taxon>Spermatophyta</taxon>
        <taxon>Magnoliopsida</taxon>
        <taxon>eudicotyledons</taxon>
        <taxon>Gunneridae</taxon>
        <taxon>Pentapetalae</taxon>
        <taxon>asterids</taxon>
        <taxon>lamiids</taxon>
        <taxon>Solanales</taxon>
        <taxon>Solanaceae</taxon>
        <taxon>Solanoideae</taxon>
        <taxon>Solaneae</taxon>
        <taxon>Solanum</taxon>
    </lineage>
</organism>
<comment type="caution">
    <text evidence="1">The sequence shown here is derived from an EMBL/GenBank/DDBJ whole genome shotgun (WGS) entry which is preliminary data.</text>
</comment>
<keyword evidence="2" id="KW-1185">Reference proteome</keyword>
<gene>
    <name evidence="1" type="ORF">RDI58_024205</name>
</gene>
<proteinExistence type="predicted"/>
<dbReference type="Proteomes" id="UP001371456">
    <property type="component" value="Unassembled WGS sequence"/>
</dbReference>
<evidence type="ECO:0000313" key="2">
    <source>
        <dbReference type="Proteomes" id="UP001371456"/>
    </source>
</evidence>